<name>A0AAN8BDY9_9TELE</name>
<organism evidence="1 2">
    <name type="scientific">Champsocephalus esox</name>
    <name type="common">pike icefish</name>
    <dbReference type="NCBI Taxonomy" id="159716"/>
    <lineage>
        <taxon>Eukaryota</taxon>
        <taxon>Metazoa</taxon>
        <taxon>Chordata</taxon>
        <taxon>Craniata</taxon>
        <taxon>Vertebrata</taxon>
        <taxon>Euteleostomi</taxon>
        <taxon>Actinopterygii</taxon>
        <taxon>Neopterygii</taxon>
        <taxon>Teleostei</taxon>
        <taxon>Neoteleostei</taxon>
        <taxon>Acanthomorphata</taxon>
        <taxon>Eupercaria</taxon>
        <taxon>Perciformes</taxon>
        <taxon>Notothenioidei</taxon>
        <taxon>Channichthyidae</taxon>
        <taxon>Champsocephalus</taxon>
    </lineage>
</organism>
<proteinExistence type="predicted"/>
<comment type="caution">
    <text evidence="1">The sequence shown here is derived from an EMBL/GenBank/DDBJ whole genome shotgun (WGS) entry which is preliminary data.</text>
</comment>
<protein>
    <submittedName>
        <fullName evidence="1">Uncharacterized protein</fullName>
    </submittedName>
</protein>
<evidence type="ECO:0000313" key="1">
    <source>
        <dbReference type="EMBL" id="KAK5883111.1"/>
    </source>
</evidence>
<accession>A0AAN8BDY9</accession>
<dbReference type="Proteomes" id="UP001335648">
    <property type="component" value="Unassembled WGS sequence"/>
</dbReference>
<gene>
    <name evidence="1" type="ORF">CesoFtcFv8_019476</name>
</gene>
<evidence type="ECO:0000313" key="2">
    <source>
        <dbReference type="Proteomes" id="UP001335648"/>
    </source>
</evidence>
<dbReference type="EMBL" id="JAULUE010002061">
    <property type="protein sequence ID" value="KAK5883111.1"/>
    <property type="molecule type" value="Genomic_DNA"/>
</dbReference>
<reference evidence="1 2" key="1">
    <citation type="journal article" date="2023" name="Mol. Biol. Evol.">
        <title>Genomics of Secondarily Temperate Adaptation in the Only Non-Antarctic Icefish.</title>
        <authorList>
            <person name="Rivera-Colon A.G."/>
            <person name="Rayamajhi N."/>
            <person name="Minhas B.F."/>
            <person name="Madrigal G."/>
            <person name="Bilyk K.T."/>
            <person name="Yoon V."/>
            <person name="Hune M."/>
            <person name="Gregory S."/>
            <person name="Cheng C.H.C."/>
            <person name="Catchen J.M."/>
        </authorList>
    </citation>
    <scope>NUCLEOTIDE SEQUENCE [LARGE SCALE GENOMIC DNA]</scope>
    <source>
        <strain evidence="1">JC2023a</strain>
    </source>
</reference>
<keyword evidence="2" id="KW-1185">Reference proteome</keyword>
<dbReference type="AlphaFoldDB" id="A0AAN8BDY9"/>
<sequence>MTGLNISAVNRYALAVQKAKHLLLQRLTVHLRSVGSPSPGSGVLNRGWPIRQNQLQPAVRLFFPYRDDMTVEEGIVMKGHTTVIPQSLPAQRVHQNSAQRTPRH</sequence>